<evidence type="ECO:0000313" key="1">
    <source>
        <dbReference type="EMBL" id="KKW31542.1"/>
    </source>
</evidence>
<organism evidence="1 2">
    <name type="scientific">Candidatus Uhrbacteria bacterium GW2011_GWA2_52_8d</name>
    <dbReference type="NCBI Taxonomy" id="1618979"/>
    <lineage>
        <taxon>Bacteria</taxon>
        <taxon>Candidatus Uhriibacteriota</taxon>
    </lineage>
</organism>
<evidence type="ECO:0000313" key="2">
    <source>
        <dbReference type="Proteomes" id="UP000034054"/>
    </source>
</evidence>
<name>A0A0G1ZT96_9BACT</name>
<sequence>MKRLFFGFLIVTTLVQPVVFVKAQELVVNPHYLVSDSEMLDVYSMSLVDIERFLIRGALDEYTGEDVDGEEMSAAEIIFNAAQEFDLSPRFLLVLLQREQSLVEDDSLTQKQLDWAMGYAVCDDCSMDDPRIAKFMGFGNQVYYAAQRIRESYLEDLESRGYTETGMGPGIEKTIDGTLVTPVNNATAALYTYTPHLHGNENFAIIWDRWFTYEYVTGSLLQDKESGGIWLIQYGERRPITSRTAFYSRFNPNTVVQVSSTTLEQYPIGTPISFPNYSLLRSPGGTVYLIVDDARRGFTSMEAFRSLGFSTDEIVDVEWEDLNSYVEGESLTLTSSYAQGALLQDTTTGGVFWVENGEKHSIFSREVLENRFASTPLTPASTEDLEVFETGESVLFQDGTLTGVPGSPDVFVISEGMRRPIADELTFYSFGWDWSQVVWTSERAVLEHSLGELLEVDTEFEEDVEVASY</sequence>
<keyword evidence="1" id="KW-0430">Lectin</keyword>
<dbReference type="EMBL" id="LCRH01000056">
    <property type="protein sequence ID" value="KKW31542.1"/>
    <property type="molecule type" value="Genomic_DNA"/>
</dbReference>
<comment type="caution">
    <text evidence="1">The sequence shown here is derived from an EMBL/GenBank/DDBJ whole genome shotgun (WGS) entry which is preliminary data.</text>
</comment>
<dbReference type="AlphaFoldDB" id="A0A0G1ZT96"/>
<proteinExistence type="predicted"/>
<accession>A0A0G1ZT96</accession>
<dbReference type="GO" id="GO:0030246">
    <property type="term" value="F:carbohydrate binding"/>
    <property type="evidence" value="ECO:0007669"/>
    <property type="project" value="UniProtKB-KW"/>
</dbReference>
<reference evidence="1 2" key="1">
    <citation type="journal article" date="2015" name="Nature">
        <title>rRNA introns, odd ribosomes, and small enigmatic genomes across a large radiation of phyla.</title>
        <authorList>
            <person name="Brown C.T."/>
            <person name="Hug L.A."/>
            <person name="Thomas B.C."/>
            <person name="Sharon I."/>
            <person name="Castelle C.J."/>
            <person name="Singh A."/>
            <person name="Wilkins M.J."/>
            <person name="Williams K.H."/>
            <person name="Banfield J.F."/>
        </authorList>
    </citation>
    <scope>NUCLEOTIDE SEQUENCE [LARGE SCALE GENOMIC DNA]</scope>
</reference>
<dbReference type="Proteomes" id="UP000034054">
    <property type="component" value="Unassembled WGS sequence"/>
</dbReference>
<protein>
    <submittedName>
        <fullName evidence="1">Curculin domain protein (Mannose-binding) lectin</fullName>
    </submittedName>
</protein>
<gene>
    <name evidence="1" type="ORF">UY76_C0056G0002</name>
</gene>